<reference evidence="1" key="1">
    <citation type="submission" date="2021-01" db="EMBL/GenBank/DDBJ databases">
        <title>Whole genome shotgun sequence of Spirilliplanes yamanashiensis NBRC 15828.</title>
        <authorList>
            <person name="Komaki H."/>
            <person name="Tamura T."/>
        </authorList>
    </citation>
    <scope>NUCLEOTIDE SEQUENCE</scope>
    <source>
        <strain evidence="1">NBRC 15828</strain>
    </source>
</reference>
<name>A0A8J3Y5U7_9ACTN</name>
<evidence type="ECO:0000313" key="1">
    <source>
        <dbReference type="EMBL" id="GIJ01907.1"/>
    </source>
</evidence>
<organism evidence="1 2">
    <name type="scientific">Spirilliplanes yamanashiensis</name>
    <dbReference type="NCBI Taxonomy" id="42233"/>
    <lineage>
        <taxon>Bacteria</taxon>
        <taxon>Bacillati</taxon>
        <taxon>Actinomycetota</taxon>
        <taxon>Actinomycetes</taxon>
        <taxon>Micromonosporales</taxon>
        <taxon>Micromonosporaceae</taxon>
        <taxon>Spirilliplanes</taxon>
    </lineage>
</organism>
<dbReference type="RefSeq" id="WP_203937237.1">
    <property type="nucleotide sequence ID" value="NZ_BAAAGJ010000005.1"/>
</dbReference>
<evidence type="ECO:0000313" key="2">
    <source>
        <dbReference type="Proteomes" id="UP000652013"/>
    </source>
</evidence>
<protein>
    <submittedName>
        <fullName evidence="1">Uncharacterized protein</fullName>
    </submittedName>
</protein>
<sequence>MRVTFTRLADHQWGDVLIERDDRVVYRMHAGPVTAHLPHDLVHLTVEDALGMADGVWGAIAGGVVWGSMTHVSGRRPPHAAERSAALKKAHRDAVQYAELLGGFAEAAAARPDAELPRLARDWFGGRPVDLAALGRAVAAVRAAQAEWAAVPVGGTLVRHWPAGRRVAPVAAPRHRERGRRTA</sequence>
<comment type="caution">
    <text evidence="1">The sequence shown here is derived from an EMBL/GenBank/DDBJ whole genome shotgun (WGS) entry which is preliminary data.</text>
</comment>
<accession>A0A8J3Y5U7</accession>
<dbReference type="Proteomes" id="UP000652013">
    <property type="component" value="Unassembled WGS sequence"/>
</dbReference>
<dbReference type="AlphaFoldDB" id="A0A8J3Y5U7"/>
<keyword evidence="2" id="KW-1185">Reference proteome</keyword>
<dbReference type="EMBL" id="BOOY01000007">
    <property type="protein sequence ID" value="GIJ01907.1"/>
    <property type="molecule type" value="Genomic_DNA"/>
</dbReference>
<proteinExistence type="predicted"/>
<gene>
    <name evidence="1" type="ORF">Sya03_12590</name>
</gene>